<dbReference type="SUPFAM" id="SSF50630">
    <property type="entry name" value="Acid proteases"/>
    <property type="match status" value="1"/>
</dbReference>
<dbReference type="EMBL" id="CP133614">
    <property type="protein sequence ID" value="WMV19736.1"/>
    <property type="molecule type" value="Genomic_DNA"/>
</dbReference>
<dbReference type="AlphaFoldDB" id="A0AAF0QFQ7"/>
<reference evidence="3" key="1">
    <citation type="submission" date="2023-08" db="EMBL/GenBank/DDBJ databases">
        <title>A de novo genome assembly of Solanum verrucosum Schlechtendal, a Mexican diploid species geographically isolated from the other diploid A-genome species in potato relatives.</title>
        <authorList>
            <person name="Hosaka K."/>
        </authorList>
    </citation>
    <scope>NUCLEOTIDE SEQUENCE</scope>
    <source>
        <tissue evidence="3">Young leaves</tissue>
    </source>
</reference>
<evidence type="ECO:0000259" key="2">
    <source>
        <dbReference type="Pfam" id="PF14543"/>
    </source>
</evidence>
<evidence type="ECO:0000313" key="3">
    <source>
        <dbReference type="EMBL" id="WMV19736.1"/>
    </source>
</evidence>
<dbReference type="InterPro" id="IPR001461">
    <property type="entry name" value="Aspartic_peptidase_A1"/>
</dbReference>
<dbReference type="GO" id="GO:0006508">
    <property type="term" value="P:proteolysis"/>
    <property type="evidence" value="ECO:0007669"/>
    <property type="project" value="InterPro"/>
</dbReference>
<sequence>MFNQLDDILHLRTEDNKEKFAQAGVIFGCGQVQTGSFLDVAEPIGLFGLGHEKISVPSMLSREGFMADSFSVCFGSDGAGQISFGDKGSFDQENLTFNILWTNPIQSFSLFQFFFNKFAHFTINR</sequence>
<dbReference type="InterPro" id="IPR032861">
    <property type="entry name" value="TAXi_N"/>
</dbReference>
<dbReference type="PANTHER" id="PTHR13683:SF232">
    <property type="entry name" value="OS09G0542100 PROTEIN"/>
    <property type="match status" value="1"/>
</dbReference>
<keyword evidence="4" id="KW-1185">Reference proteome</keyword>
<dbReference type="Proteomes" id="UP001234989">
    <property type="component" value="Chromosome 3"/>
</dbReference>
<accession>A0AAF0QFQ7</accession>
<gene>
    <name evidence="3" type="ORF">MTR67_013121</name>
</gene>
<dbReference type="PANTHER" id="PTHR13683">
    <property type="entry name" value="ASPARTYL PROTEASES"/>
    <property type="match status" value="1"/>
</dbReference>
<protein>
    <recommendedName>
        <fullName evidence="2">Xylanase inhibitor N-terminal domain-containing protein</fullName>
    </recommendedName>
</protein>
<dbReference type="GO" id="GO:0004190">
    <property type="term" value="F:aspartic-type endopeptidase activity"/>
    <property type="evidence" value="ECO:0007669"/>
    <property type="project" value="InterPro"/>
</dbReference>
<dbReference type="InterPro" id="IPR021109">
    <property type="entry name" value="Peptidase_aspartic_dom_sf"/>
</dbReference>
<name>A0AAF0QFQ7_SOLVR</name>
<dbReference type="Pfam" id="PF14543">
    <property type="entry name" value="TAXi_N"/>
    <property type="match status" value="1"/>
</dbReference>
<feature type="domain" description="Xylanase inhibitor N-terminal" evidence="2">
    <location>
        <begin position="6"/>
        <end position="86"/>
    </location>
</feature>
<proteinExistence type="inferred from homology"/>
<comment type="similarity">
    <text evidence="1">Belongs to the peptidase A1 family.</text>
</comment>
<evidence type="ECO:0000256" key="1">
    <source>
        <dbReference type="ARBA" id="ARBA00007447"/>
    </source>
</evidence>
<evidence type="ECO:0000313" key="4">
    <source>
        <dbReference type="Proteomes" id="UP001234989"/>
    </source>
</evidence>
<organism evidence="3 4">
    <name type="scientific">Solanum verrucosum</name>
    <dbReference type="NCBI Taxonomy" id="315347"/>
    <lineage>
        <taxon>Eukaryota</taxon>
        <taxon>Viridiplantae</taxon>
        <taxon>Streptophyta</taxon>
        <taxon>Embryophyta</taxon>
        <taxon>Tracheophyta</taxon>
        <taxon>Spermatophyta</taxon>
        <taxon>Magnoliopsida</taxon>
        <taxon>eudicotyledons</taxon>
        <taxon>Gunneridae</taxon>
        <taxon>Pentapetalae</taxon>
        <taxon>asterids</taxon>
        <taxon>lamiids</taxon>
        <taxon>Solanales</taxon>
        <taxon>Solanaceae</taxon>
        <taxon>Solanoideae</taxon>
        <taxon>Solaneae</taxon>
        <taxon>Solanum</taxon>
    </lineage>
</organism>
<dbReference type="Gene3D" id="2.40.70.10">
    <property type="entry name" value="Acid Proteases"/>
    <property type="match status" value="1"/>
</dbReference>